<evidence type="ECO:0000313" key="1">
    <source>
        <dbReference type="EMBL" id="KAH3713753.1"/>
    </source>
</evidence>
<name>A0A9D4BZD1_DREPO</name>
<dbReference type="EMBL" id="JAIWYP010000014">
    <property type="protein sequence ID" value="KAH3713753.1"/>
    <property type="molecule type" value="Genomic_DNA"/>
</dbReference>
<dbReference type="AlphaFoldDB" id="A0A9D4BZD1"/>
<keyword evidence="2" id="KW-1185">Reference proteome</keyword>
<dbReference type="Proteomes" id="UP000828390">
    <property type="component" value="Unassembled WGS sequence"/>
</dbReference>
<gene>
    <name evidence="1" type="ORF">DPMN_073555</name>
</gene>
<reference evidence="1" key="2">
    <citation type="submission" date="2020-11" db="EMBL/GenBank/DDBJ databases">
        <authorList>
            <person name="McCartney M.A."/>
            <person name="Auch B."/>
            <person name="Kono T."/>
            <person name="Mallez S."/>
            <person name="Becker A."/>
            <person name="Gohl D.M."/>
            <person name="Silverstein K.A.T."/>
            <person name="Koren S."/>
            <person name="Bechman K.B."/>
            <person name="Herman A."/>
            <person name="Abrahante J.E."/>
            <person name="Garbe J."/>
        </authorList>
    </citation>
    <scope>NUCLEOTIDE SEQUENCE</scope>
    <source>
        <strain evidence="1">Duluth1</strain>
        <tissue evidence="1">Whole animal</tissue>
    </source>
</reference>
<sequence length="126" mass="14115">MVGKFISECTVRLLDPECKESMEIQAVDVVNVLYLNSVTESTKSATNIGDERELYSAPRFAFMFYLLSWVLRDNGARVSRSEAVMEKALKVIATHAKVRCDAGDQVMGSPVNTNSKNVQIMYLIIF</sequence>
<comment type="caution">
    <text evidence="1">The sequence shown here is derived from an EMBL/GenBank/DDBJ whole genome shotgun (WGS) entry which is preliminary data.</text>
</comment>
<accession>A0A9D4BZD1</accession>
<protein>
    <submittedName>
        <fullName evidence="1">Uncharacterized protein</fullName>
    </submittedName>
</protein>
<proteinExistence type="predicted"/>
<reference evidence="1" key="1">
    <citation type="journal article" date="2019" name="bioRxiv">
        <title>The Genome of the Zebra Mussel, Dreissena polymorpha: A Resource for Invasive Species Research.</title>
        <authorList>
            <person name="McCartney M.A."/>
            <person name="Auch B."/>
            <person name="Kono T."/>
            <person name="Mallez S."/>
            <person name="Zhang Y."/>
            <person name="Obille A."/>
            <person name="Becker A."/>
            <person name="Abrahante J.E."/>
            <person name="Garbe J."/>
            <person name="Badalamenti J.P."/>
            <person name="Herman A."/>
            <person name="Mangelson H."/>
            <person name="Liachko I."/>
            <person name="Sullivan S."/>
            <person name="Sone E.D."/>
            <person name="Koren S."/>
            <person name="Silverstein K.A.T."/>
            <person name="Beckman K.B."/>
            <person name="Gohl D.M."/>
        </authorList>
    </citation>
    <scope>NUCLEOTIDE SEQUENCE</scope>
    <source>
        <strain evidence="1">Duluth1</strain>
        <tissue evidence="1">Whole animal</tissue>
    </source>
</reference>
<evidence type="ECO:0000313" key="2">
    <source>
        <dbReference type="Proteomes" id="UP000828390"/>
    </source>
</evidence>
<organism evidence="1 2">
    <name type="scientific">Dreissena polymorpha</name>
    <name type="common">Zebra mussel</name>
    <name type="synonym">Mytilus polymorpha</name>
    <dbReference type="NCBI Taxonomy" id="45954"/>
    <lineage>
        <taxon>Eukaryota</taxon>
        <taxon>Metazoa</taxon>
        <taxon>Spiralia</taxon>
        <taxon>Lophotrochozoa</taxon>
        <taxon>Mollusca</taxon>
        <taxon>Bivalvia</taxon>
        <taxon>Autobranchia</taxon>
        <taxon>Heteroconchia</taxon>
        <taxon>Euheterodonta</taxon>
        <taxon>Imparidentia</taxon>
        <taxon>Neoheterodontei</taxon>
        <taxon>Myida</taxon>
        <taxon>Dreissenoidea</taxon>
        <taxon>Dreissenidae</taxon>
        <taxon>Dreissena</taxon>
    </lineage>
</organism>